<evidence type="ECO:0000259" key="4">
    <source>
        <dbReference type="PROSITE" id="PS51819"/>
    </source>
</evidence>
<dbReference type="PANTHER" id="PTHR21366">
    <property type="entry name" value="GLYOXALASE FAMILY PROTEIN"/>
    <property type="match status" value="1"/>
</dbReference>
<dbReference type="CDD" id="cd07253">
    <property type="entry name" value="GLOD5"/>
    <property type="match status" value="1"/>
</dbReference>
<feature type="domain" description="VOC" evidence="4">
    <location>
        <begin position="60"/>
        <end position="180"/>
    </location>
</feature>
<evidence type="ECO:0000256" key="1">
    <source>
        <dbReference type="ARBA" id="ARBA00010363"/>
    </source>
</evidence>
<evidence type="ECO:0000313" key="6">
    <source>
        <dbReference type="Proteomes" id="UP001159405"/>
    </source>
</evidence>
<comment type="caution">
    <text evidence="5">The sequence shown here is derived from an EMBL/GenBank/DDBJ whole genome shotgun (WGS) entry which is preliminary data.</text>
</comment>
<dbReference type="Pfam" id="PF00903">
    <property type="entry name" value="Glyoxalase"/>
    <property type="match status" value="1"/>
</dbReference>
<keyword evidence="2" id="KW-0479">Metal-binding</keyword>
<dbReference type="EMBL" id="CALNXK010000216">
    <property type="protein sequence ID" value="CAH3176739.1"/>
    <property type="molecule type" value="Genomic_DNA"/>
</dbReference>
<dbReference type="InterPro" id="IPR018146">
    <property type="entry name" value="Glyoxalase_1_CS"/>
</dbReference>
<dbReference type="PROSITE" id="PS51819">
    <property type="entry name" value="VOC"/>
    <property type="match status" value="1"/>
</dbReference>
<accession>A0ABN8RFP1</accession>
<dbReference type="SUPFAM" id="SSF54593">
    <property type="entry name" value="Glyoxalase/Bleomycin resistance protein/Dihydroxybiphenyl dioxygenase"/>
    <property type="match status" value="1"/>
</dbReference>
<dbReference type="InterPro" id="IPR050383">
    <property type="entry name" value="GlyoxalaseI/FosfomycinResist"/>
</dbReference>
<protein>
    <recommendedName>
        <fullName evidence="3">Glyoxalase domain-containing protein 5</fullName>
    </recommendedName>
</protein>
<organism evidence="5 6">
    <name type="scientific">Porites lobata</name>
    <dbReference type="NCBI Taxonomy" id="104759"/>
    <lineage>
        <taxon>Eukaryota</taxon>
        <taxon>Metazoa</taxon>
        <taxon>Cnidaria</taxon>
        <taxon>Anthozoa</taxon>
        <taxon>Hexacorallia</taxon>
        <taxon>Scleractinia</taxon>
        <taxon>Fungiina</taxon>
        <taxon>Poritidae</taxon>
        <taxon>Porites</taxon>
    </lineage>
</organism>
<reference evidence="5 6" key="1">
    <citation type="submission" date="2022-05" db="EMBL/GenBank/DDBJ databases">
        <authorList>
            <consortium name="Genoscope - CEA"/>
            <person name="William W."/>
        </authorList>
    </citation>
    <scope>NUCLEOTIDE SEQUENCE [LARGE SCALE GENOMIC DNA]</scope>
</reference>
<sequence length="183" mass="20315">MTSRVFISVRNSRSIVHTLCQRVDSSVNFRTYLMDSSLQKEQTTKSGKSAEQRKPFSISGIDHIVLTVEDIEATVKFYTQVLGMGQVTFGQGRLALSFGNQKFNLHQKGNEFEPKAANPTPGAIDICLVTETPITHVIEHLKKLDVSVEEGPVQRTGALGPITSVYFRDPDENLIEVSNYNGQ</sequence>
<gene>
    <name evidence="5" type="ORF">PLOB_00018395</name>
</gene>
<dbReference type="PROSITE" id="PS00934">
    <property type="entry name" value="GLYOXALASE_I_1"/>
    <property type="match status" value="1"/>
</dbReference>
<keyword evidence="6" id="KW-1185">Reference proteome</keyword>
<evidence type="ECO:0000256" key="3">
    <source>
        <dbReference type="ARBA" id="ARBA00040140"/>
    </source>
</evidence>
<dbReference type="Gene3D" id="3.10.180.10">
    <property type="entry name" value="2,3-Dihydroxybiphenyl 1,2-Dioxygenase, domain 1"/>
    <property type="match status" value="1"/>
</dbReference>
<evidence type="ECO:0000313" key="5">
    <source>
        <dbReference type="EMBL" id="CAH3176739.1"/>
    </source>
</evidence>
<dbReference type="InterPro" id="IPR029068">
    <property type="entry name" value="Glyas_Bleomycin-R_OHBP_Dase"/>
</dbReference>
<comment type="similarity">
    <text evidence="1">Belongs to the glyoxalase I family.</text>
</comment>
<name>A0ABN8RFP1_9CNID</name>
<proteinExistence type="inferred from homology"/>
<evidence type="ECO:0000256" key="2">
    <source>
        <dbReference type="ARBA" id="ARBA00022723"/>
    </source>
</evidence>
<dbReference type="InterPro" id="IPR004360">
    <property type="entry name" value="Glyas_Fos-R_dOase_dom"/>
</dbReference>
<dbReference type="InterPro" id="IPR037523">
    <property type="entry name" value="VOC_core"/>
</dbReference>
<dbReference type="Proteomes" id="UP001159405">
    <property type="component" value="Unassembled WGS sequence"/>
</dbReference>
<dbReference type="PANTHER" id="PTHR21366:SF14">
    <property type="entry name" value="GLYOXALASE DOMAIN-CONTAINING PROTEIN 5"/>
    <property type="match status" value="1"/>
</dbReference>